<dbReference type="CDD" id="cd03217">
    <property type="entry name" value="ABC_FeS_Assembly"/>
    <property type="match status" value="1"/>
</dbReference>
<evidence type="ECO:0000313" key="6">
    <source>
        <dbReference type="Proteomes" id="UP000690515"/>
    </source>
</evidence>
<keyword evidence="2" id="KW-0547">Nucleotide-binding</keyword>
<keyword evidence="6" id="KW-1185">Reference proteome</keyword>
<evidence type="ECO:0000256" key="2">
    <source>
        <dbReference type="ARBA" id="ARBA00022741"/>
    </source>
</evidence>
<dbReference type="InterPro" id="IPR003593">
    <property type="entry name" value="AAA+_ATPase"/>
</dbReference>
<gene>
    <name evidence="5" type="primary">sufC</name>
    <name evidence="5" type="ORF">KCG35_09685</name>
</gene>
<evidence type="ECO:0000313" key="5">
    <source>
        <dbReference type="EMBL" id="MBU2711332.1"/>
    </source>
</evidence>
<dbReference type="InterPro" id="IPR010230">
    <property type="entry name" value="FeS-cluster_ATPase_SufC"/>
</dbReference>
<dbReference type="EMBL" id="JAGSOY010000018">
    <property type="protein sequence ID" value="MBU2711332.1"/>
    <property type="molecule type" value="Genomic_DNA"/>
</dbReference>
<evidence type="ECO:0000256" key="1">
    <source>
        <dbReference type="ARBA" id="ARBA00006216"/>
    </source>
</evidence>
<comment type="similarity">
    <text evidence="1">Belongs to the ABC transporter superfamily. Ycf16 family.</text>
</comment>
<reference evidence="5 6" key="1">
    <citation type="submission" date="2021-04" db="EMBL/GenBank/DDBJ databases">
        <authorList>
            <person name="Pira H."/>
            <person name="Risdian C."/>
            <person name="Wink J."/>
        </authorList>
    </citation>
    <scope>NUCLEOTIDE SEQUENCE [LARGE SCALE GENOMIC DNA]</scope>
    <source>
        <strain evidence="5 6">WH53</strain>
    </source>
</reference>
<dbReference type="InterPro" id="IPR027417">
    <property type="entry name" value="P-loop_NTPase"/>
</dbReference>
<evidence type="ECO:0000259" key="4">
    <source>
        <dbReference type="PROSITE" id="PS50893"/>
    </source>
</evidence>
<dbReference type="PROSITE" id="PS50893">
    <property type="entry name" value="ABC_TRANSPORTER_2"/>
    <property type="match status" value="1"/>
</dbReference>
<accession>A0ABS5ZBA3</accession>
<dbReference type="Proteomes" id="UP000690515">
    <property type="component" value="Unassembled WGS sequence"/>
</dbReference>
<dbReference type="Gene3D" id="3.40.50.300">
    <property type="entry name" value="P-loop containing nucleotide triphosphate hydrolases"/>
    <property type="match status" value="1"/>
</dbReference>
<comment type="caution">
    <text evidence="5">The sequence shown here is derived from an EMBL/GenBank/DDBJ whole genome shotgun (WGS) entry which is preliminary data.</text>
</comment>
<protein>
    <submittedName>
        <fullName evidence="5">Fe-S cluster assembly ATPase SufC</fullName>
    </submittedName>
</protein>
<organism evidence="5 6">
    <name type="scientific">Zooshikella harenae</name>
    <dbReference type="NCBI Taxonomy" id="2827238"/>
    <lineage>
        <taxon>Bacteria</taxon>
        <taxon>Pseudomonadati</taxon>
        <taxon>Pseudomonadota</taxon>
        <taxon>Gammaproteobacteria</taxon>
        <taxon>Oceanospirillales</taxon>
        <taxon>Zooshikellaceae</taxon>
        <taxon>Zooshikella</taxon>
    </lineage>
</organism>
<dbReference type="PROSITE" id="PS00211">
    <property type="entry name" value="ABC_TRANSPORTER_1"/>
    <property type="match status" value="1"/>
</dbReference>
<dbReference type="NCBIfam" id="TIGR01978">
    <property type="entry name" value="sufC"/>
    <property type="match status" value="1"/>
</dbReference>
<dbReference type="SUPFAM" id="SSF52540">
    <property type="entry name" value="P-loop containing nucleoside triphosphate hydrolases"/>
    <property type="match status" value="1"/>
</dbReference>
<dbReference type="PANTHER" id="PTHR43204:SF1">
    <property type="entry name" value="ABC TRANSPORTER I FAMILY MEMBER 6, CHLOROPLASTIC"/>
    <property type="match status" value="1"/>
</dbReference>
<dbReference type="InterPro" id="IPR003439">
    <property type="entry name" value="ABC_transporter-like_ATP-bd"/>
</dbReference>
<dbReference type="InterPro" id="IPR017871">
    <property type="entry name" value="ABC_transporter-like_CS"/>
</dbReference>
<proteinExistence type="inferred from homology"/>
<evidence type="ECO:0000256" key="3">
    <source>
        <dbReference type="ARBA" id="ARBA00022840"/>
    </source>
</evidence>
<sequence length="246" mass="26771">MLDIQSLAVSVANKTILKAIELTINSGEIHVLMGPNGVGKSTLTRALLGDEDYTVESGSITLAGQDLLPLSIEQRAHQGLFIAFQHPVTIPGVSNLQFYKAMVNAHRQAQHQEPLDAIELLEQVKHAAQQSGLAEDFLYRGLNDGFSGGEKKRNELLQMLLLSPRFAVVDEIDSGLDVDALKIIGQGIRHLQQQGTGFLLITHYPHWLEYLTPDQVHILVGGRIVQSGGAELADQVADHGFQAFAA</sequence>
<keyword evidence="3" id="KW-0067">ATP-binding</keyword>
<name>A0ABS5ZBA3_9GAMM</name>
<dbReference type="PANTHER" id="PTHR43204">
    <property type="entry name" value="ABC TRANSPORTER I FAMILY MEMBER 6, CHLOROPLASTIC"/>
    <property type="match status" value="1"/>
</dbReference>
<dbReference type="SMART" id="SM00382">
    <property type="entry name" value="AAA"/>
    <property type="match status" value="1"/>
</dbReference>
<dbReference type="RefSeq" id="WP_215819496.1">
    <property type="nucleotide sequence ID" value="NZ_JAGSOY010000018.1"/>
</dbReference>
<dbReference type="Pfam" id="PF00005">
    <property type="entry name" value="ABC_tran"/>
    <property type="match status" value="1"/>
</dbReference>
<feature type="domain" description="ABC transporter" evidence="4">
    <location>
        <begin position="2"/>
        <end position="246"/>
    </location>
</feature>